<dbReference type="SUPFAM" id="SSF49879">
    <property type="entry name" value="SMAD/FHA domain"/>
    <property type="match status" value="1"/>
</dbReference>
<dbReference type="Gene3D" id="2.60.200.20">
    <property type="match status" value="1"/>
</dbReference>
<accession>A0A7Z0D8D9</accession>
<evidence type="ECO:0000313" key="5">
    <source>
        <dbReference type="Proteomes" id="UP000527616"/>
    </source>
</evidence>
<feature type="region of interest" description="Disordered" evidence="2">
    <location>
        <begin position="235"/>
        <end position="337"/>
    </location>
</feature>
<feature type="domain" description="FHA" evidence="3">
    <location>
        <begin position="441"/>
        <end position="496"/>
    </location>
</feature>
<dbReference type="Pfam" id="PF00498">
    <property type="entry name" value="FHA"/>
    <property type="match status" value="1"/>
</dbReference>
<dbReference type="AlphaFoldDB" id="A0A7Z0D8D9"/>
<evidence type="ECO:0000256" key="2">
    <source>
        <dbReference type="SAM" id="MobiDB-lite"/>
    </source>
</evidence>
<keyword evidence="1" id="KW-0597">Phosphoprotein</keyword>
<protein>
    <recommendedName>
        <fullName evidence="3">FHA domain-containing protein</fullName>
    </recommendedName>
</protein>
<dbReference type="CDD" id="cd00060">
    <property type="entry name" value="FHA"/>
    <property type="match status" value="1"/>
</dbReference>
<feature type="region of interest" description="Disordered" evidence="2">
    <location>
        <begin position="169"/>
        <end position="216"/>
    </location>
</feature>
<evidence type="ECO:0000256" key="1">
    <source>
        <dbReference type="ARBA" id="ARBA00022553"/>
    </source>
</evidence>
<feature type="compositionally biased region" description="Pro residues" evidence="2">
    <location>
        <begin position="179"/>
        <end position="188"/>
    </location>
</feature>
<keyword evidence="5" id="KW-1185">Reference proteome</keyword>
<dbReference type="PROSITE" id="PS50006">
    <property type="entry name" value="FHA_DOMAIN"/>
    <property type="match status" value="1"/>
</dbReference>
<feature type="compositionally biased region" description="Low complexity" evidence="2">
    <location>
        <begin position="235"/>
        <end position="244"/>
    </location>
</feature>
<dbReference type="Proteomes" id="UP000527616">
    <property type="component" value="Unassembled WGS sequence"/>
</dbReference>
<dbReference type="InterPro" id="IPR008984">
    <property type="entry name" value="SMAD_FHA_dom_sf"/>
</dbReference>
<dbReference type="EMBL" id="JACBZS010000001">
    <property type="protein sequence ID" value="NYI70772.1"/>
    <property type="molecule type" value="Genomic_DNA"/>
</dbReference>
<sequence length="536" mass="53500">MTNQAATGSTVGSWRAGYLPGDWVVLSGPASLVALAPGDADPAALWDAVLSAVSIDELVGELARLGADAAPGLAVFFWADGELRTLLRGDVRVRDADGTPITQAADRVRTWSETGLGDVTGVRVEFGEGTPDGAALPLVVGAVRAGALTLDASADALVLSPQVNPAAAAAPAPERAAPEPAPAEPAPAAPEAAEPAPAEPAPAPAEPEPAEPAAPIVPPAAAAPAAAATAAGGAGLAASGAPAPYTDVRKEPTTTPEPESSAPYPQPESEPNGSTAPEVDGSDSGPTEPRPARGWDGDLPETVIGPSLGGPAPGAAAGAATGAAAPSPTAPGPTRAAGDHLSVARFQGSVGGGADEPAPQRTETLTAVPSVEPDPEPDPEAVGEMVLGVFCTRGHPNPPDLQYCRWCRAPIERQQPQLISAPVLAVVRASTGDGVQLDQPVVIGRAPSAAKVGDRAAHLLTVRSPSQDISRSHVQVTPEGWDVTVTDLQSTNGTILIAPGNGADRRRLLPGQPVTVDPGSVLDLGDGVTIEIAAPI</sequence>
<dbReference type="InterPro" id="IPR000253">
    <property type="entry name" value="FHA_dom"/>
</dbReference>
<organism evidence="4 5">
    <name type="scientific">Naumannella cuiyingiana</name>
    <dbReference type="NCBI Taxonomy" id="1347891"/>
    <lineage>
        <taxon>Bacteria</taxon>
        <taxon>Bacillati</taxon>
        <taxon>Actinomycetota</taxon>
        <taxon>Actinomycetes</taxon>
        <taxon>Propionibacteriales</taxon>
        <taxon>Propionibacteriaceae</taxon>
        <taxon>Naumannella</taxon>
    </lineage>
</organism>
<name>A0A7Z0D8D9_9ACTN</name>
<evidence type="ECO:0000313" key="4">
    <source>
        <dbReference type="EMBL" id="NYI70772.1"/>
    </source>
</evidence>
<evidence type="ECO:0000259" key="3">
    <source>
        <dbReference type="PROSITE" id="PS50006"/>
    </source>
</evidence>
<gene>
    <name evidence="4" type="ORF">GGQ54_001332</name>
</gene>
<feature type="compositionally biased region" description="Low complexity" evidence="2">
    <location>
        <begin position="313"/>
        <end position="336"/>
    </location>
</feature>
<proteinExistence type="predicted"/>
<dbReference type="RefSeq" id="WP_179444683.1">
    <property type="nucleotide sequence ID" value="NZ_JACBZS010000001.1"/>
</dbReference>
<reference evidence="4 5" key="1">
    <citation type="submission" date="2020-07" db="EMBL/GenBank/DDBJ databases">
        <title>Sequencing the genomes of 1000 actinobacteria strains.</title>
        <authorList>
            <person name="Klenk H.-P."/>
        </authorList>
    </citation>
    <scope>NUCLEOTIDE SEQUENCE [LARGE SCALE GENOMIC DNA]</scope>
    <source>
        <strain evidence="4 5">DSM 103164</strain>
    </source>
</reference>
<feature type="compositionally biased region" description="Pro residues" evidence="2">
    <location>
        <begin position="197"/>
        <end position="216"/>
    </location>
</feature>
<comment type="caution">
    <text evidence="4">The sequence shown here is derived from an EMBL/GenBank/DDBJ whole genome shotgun (WGS) entry which is preliminary data.</text>
</comment>